<dbReference type="AlphaFoldDB" id="A0A1B0B2V6"/>
<evidence type="ECO:0000313" key="2">
    <source>
        <dbReference type="Proteomes" id="UP000092460"/>
    </source>
</evidence>
<dbReference type="Proteomes" id="UP000092460">
    <property type="component" value="Unassembled WGS sequence"/>
</dbReference>
<sequence length="81" mass="9117">MMLALVGGGFAEFCLNSIFVMKCNSFVFLNALSTGLVCKLVFSFKILTLTFYHNLVRLSWKKVLKEISTVLKCFSLVDEVV</sequence>
<reference evidence="1" key="2">
    <citation type="submission" date="2020-05" db="UniProtKB">
        <authorList>
            <consortium name="EnsemblMetazoa"/>
        </authorList>
    </citation>
    <scope>IDENTIFICATION</scope>
    <source>
        <strain evidence="1">IAEA</strain>
    </source>
</reference>
<accession>A0A1B0B2V6</accession>
<organism evidence="1 2">
    <name type="scientific">Glossina palpalis gambiensis</name>
    <dbReference type="NCBI Taxonomy" id="67801"/>
    <lineage>
        <taxon>Eukaryota</taxon>
        <taxon>Metazoa</taxon>
        <taxon>Ecdysozoa</taxon>
        <taxon>Arthropoda</taxon>
        <taxon>Hexapoda</taxon>
        <taxon>Insecta</taxon>
        <taxon>Pterygota</taxon>
        <taxon>Neoptera</taxon>
        <taxon>Endopterygota</taxon>
        <taxon>Diptera</taxon>
        <taxon>Brachycera</taxon>
        <taxon>Muscomorpha</taxon>
        <taxon>Hippoboscoidea</taxon>
        <taxon>Glossinidae</taxon>
        <taxon>Glossina</taxon>
    </lineage>
</organism>
<dbReference type="EnsemblMetazoa" id="GPPI017099-RA">
    <property type="protein sequence ID" value="GPPI017099-PA"/>
    <property type="gene ID" value="GPPI017099"/>
</dbReference>
<evidence type="ECO:0000313" key="1">
    <source>
        <dbReference type="EnsemblMetazoa" id="GPPI017099-PA"/>
    </source>
</evidence>
<dbReference type="EMBL" id="JXJN01007727">
    <property type="status" value="NOT_ANNOTATED_CDS"/>
    <property type="molecule type" value="Genomic_DNA"/>
</dbReference>
<keyword evidence="2" id="KW-1185">Reference proteome</keyword>
<protein>
    <submittedName>
        <fullName evidence="1">Uncharacterized protein</fullName>
    </submittedName>
</protein>
<reference evidence="2" key="1">
    <citation type="submission" date="2015-01" db="EMBL/GenBank/DDBJ databases">
        <authorList>
            <person name="Aksoy S."/>
            <person name="Warren W."/>
            <person name="Wilson R.K."/>
        </authorList>
    </citation>
    <scope>NUCLEOTIDE SEQUENCE [LARGE SCALE GENOMIC DNA]</scope>
    <source>
        <strain evidence="2">IAEA</strain>
    </source>
</reference>
<name>A0A1B0B2V6_9MUSC</name>
<dbReference type="VEuPathDB" id="VectorBase:GPPI017099"/>
<proteinExistence type="predicted"/>